<evidence type="ECO:0000313" key="2">
    <source>
        <dbReference type="EMBL" id="KAF1725544.1"/>
    </source>
</evidence>
<evidence type="ECO:0000313" key="3">
    <source>
        <dbReference type="Proteomes" id="UP000781710"/>
    </source>
</evidence>
<dbReference type="EMBL" id="PDWW01000009">
    <property type="protein sequence ID" value="KAF1725544.1"/>
    <property type="molecule type" value="Genomic_DNA"/>
</dbReference>
<comment type="caution">
    <text evidence="2">The sequence shown here is derived from an EMBL/GenBank/DDBJ whole genome shotgun (WGS) entry which is preliminary data.</text>
</comment>
<name>A0ABQ6ZHX5_9GAMM</name>
<dbReference type="Proteomes" id="UP000781710">
    <property type="component" value="Unassembled WGS sequence"/>
</dbReference>
<dbReference type="InterPro" id="IPR021834">
    <property type="entry name" value="DUF3426"/>
</dbReference>
<dbReference type="RefSeq" id="WP_162337530.1">
    <property type="nucleotide sequence ID" value="NZ_JBHSRQ010000015.1"/>
</dbReference>
<reference evidence="2 3" key="1">
    <citation type="submission" date="2017-10" db="EMBL/GenBank/DDBJ databases">
        <title>Whole genome sequencing of members of genus Pseudoxanthomonas.</title>
        <authorList>
            <person name="Kumar S."/>
            <person name="Bansal K."/>
            <person name="Kaur A."/>
            <person name="Patil P."/>
            <person name="Sharma S."/>
            <person name="Patil P.B."/>
        </authorList>
    </citation>
    <scope>NUCLEOTIDE SEQUENCE [LARGE SCALE GENOMIC DNA]</scope>
    <source>
        <strain evidence="2 3">DSM 17109</strain>
    </source>
</reference>
<sequence>MFTACPHCQFLVSRDPRSDAAPADCPRCGKPLSTADDAPAPAPSLATLLHAAPPPAASVPAATLAIDGQVDASHASPSEVPALSAPADTAEEHAAPAEEIVPDAAAATSDTPSPDVMTPASVEAAASPPLLARKTTGPRFLQRARTTPVHTRRVRLQWVVAAALSLLLCIQVVVADRARLATQAGWRPVVLGLCAVFRCDVPTWREPAAFTMLSRDVRPLPDAPGTLQAQATFRNEARWPQAWPVILLTLKDADGRTLGARALQPVDYLPEDQLLATIEPGQSAQMAVRIREPSASVVAFSFDFR</sequence>
<keyword evidence="3" id="KW-1185">Reference proteome</keyword>
<proteinExistence type="predicted"/>
<evidence type="ECO:0000256" key="1">
    <source>
        <dbReference type="SAM" id="MobiDB-lite"/>
    </source>
</evidence>
<dbReference type="Pfam" id="PF11906">
    <property type="entry name" value="DUF3426"/>
    <property type="match status" value="1"/>
</dbReference>
<evidence type="ECO:0008006" key="4">
    <source>
        <dbReference type="Google" id="ProtNLM"/>
    </source>
</evidence>
<protein>
    <recommendedName>
        <fullName evidence="4">DUF3426 domain-containing protein</fullName>
    </recommendedName>
</protein>
<accession>A0ABQ6ZHX5</accession>
<organism evidence="2 3">
    <name type="scientific">Pseudoxanthomonas japonensis</name>
    <dbReference type="NCBI Taxonomy" id="69284"/>
    <lineage>
        <taxon>Bacteria</taxon>
        <taxon>Pseudomonadati</taxon>
        <taxon>Pseudomonadota</taxon>
        <taxon>Gammaproteobacteria</taxon>
        <taxon>Lysobacterales</taxon>
        <taxon>Lysobacteraceae</taxon>
        <taxon>Pseudoxanthomonas</taxon>
    </lineage>
</organism>
<feature type="region of interest" description="Disordered" evidence="1">
    <location>
        <begin position="72"/>
        <end position="95"/>
    </location>
</feature>
<gene>
    <name evidence="2" type="ORF">CSC78_08775</name>
</gene>